<gene>
    <name evidence="2" type="ORF">CLV43_109302</name>
</gene>
<evidence type="ECO:0000313" key="3">
    <source>
        <dbReference type="Proteomes" id="UP000239494"/>
    </source>
</evidence>
<sequence length="210" mass="22376">MGLVHLELFTTLDLVAQAPGGPDEDSPEFPFSGWQVPMLGEIDGAGIDTGHEGMDALLLGRKTYDVFAGFWPHQEDGPIGETAVRFNKVPKYVASRGTPDLAWSSSTHLGPDLVAAVREIRDRHEHVKVIGSLDLAQTLLREKLVDRLDLLVHPIVLGVGRKVFDDGAVPTNLALLAPPVAGPMGAVYLRYGLVDGTPGTGDMSAPDPGV</sequence>
<reference evidence="2 3" key="1">
    <citation type="submission" date="2018-03" db="EMBL/GenBank/DDBJ databases">
        <title>Genomic Encyclopedia of Archaeal and Bacterial Type Strains, Phase II (KMG-II): from individual species to whole genera.</title>
        <authorList>
            <person name="Goeker M."/>
        </authorList>
    </citation>
    <scope>NUCLEOTIDE SEQUENCE [LARGE SCALE GENOMIC DNA]</scope>
    <source>
        <strain evidence="2 3">DSM 44720</strain>
    </source>
</reference>
<dbReference type="EMBL" id="PVTF01000009">
    <property type="protein sequence ID" value="PRY38082.1"/>
    <property type="molecule type" value="Genomic_DNA"/>
</dbReference>
<dbReference type="InterPro" id="IPR024072">
    <property type="entry name" value="DHFR-like_dom_sf"/>
</dbReference>
<dbReference type="Gene3D" id="3.40.430.10">
    <property type="entry name" value="Dihydrofolate Reductase, subunit A"/>
    <property type="match status" value="1"/>
</dbReference>
<evidence type="ECO:0000259" key="1">
    <source>
        <dbReference type="Pfam" id="PF01872"/>
    </source>
</evidence>
<proteinExistence type="predicted"/>
<dbReference type="AlphaFoldDB" id="A0A2T0SXE2"/>
<evidence type="ECO:0000313" key="2">
    <source>
        <dbReference type="EMBL" id="PRY38082.1"/>
    </source>
</evidence>
<name>A0A2T0SXE2_9PSEU</name>
<accession>A0A2T0SXE2</accession>
<dbReference type="SUPFAM" id="SSF53597">
    <property type="entry name" value="Dihydrofolate reductase-like"/>
    <property type="match status" value="1"/>
</dbReference>
<comment type="caution">
    <text evidence="2">The sequence shown here is derived from an EMBL/GenBank/DDBJ whole genome shotgun (WGS) entry which is preliminary data.</text>
</comment>
<organism evidence="2 3">
    <name type="scientific">Umezawaea tangerina</name>
    <dbReference type="NCBI Taxonomy" id="84725"/>
    <lineage>
        <taxon>Bacteria</taxon>
        <taxon>Bacillati</taxon>
        <taxon>Actinomycetota</taxon>
        <taxon>Actinomycetes</taxon>
        <taxon>Pseudonocardiales</taxon>
        <taxon>Pseudonocardiaceae</taxon>
        <taxon>Umezawaea</taxon>
    </lineage>
</organism>
<dbReference type="GO" id="GO:0008703">
    <property type="term" value="F:5-amino-6-(5-phosphoribosylamino)uracil reductase activity"/>
    <property type="evidence" value="ECO:0007669"/>
    <property type="project" value="InterPro"/>
</dbReference>
<dbReference type="GO" id="GO:0009231">
    <property type="term" value="P:riboflavin biosynthetic process"/>
    <property type="evidence" value="ECO:0007669"/>
    <property type="project" value="InterPro"/>
</dbReference>
<protein>
    <submittedName>
        <fullName evidence="2">Dihydrofolate reductase</fullName>
    </submittedName>
</protein>
<dbReference type="InterPro" id="IPR002734">
    <property type="entry name" value="RibDG_C"/>
</dbReference>
<dbReference type="Pfam" id="PF01872">
    <property type="entry name" value="RibD_C"/>
    <property type="match status" value="1"/>
</dbReference>
<keyword evidence="3" id="KW-1185">Reference proteome</keyword>
<dbReference type="RefSeq" id="WP_106191091.1">
    <property type="nucleotide sequence ID" value="NZ_PVTF01000009.1"/>
</dbReference>
<feature type="domain" description="Bacterial bifunctional deaminase-reductase C-terminal" evidence="1">
    <location>
        <begin position="4"/>
        <end position="174"/>
    </location>
</feature>
<dbReference type="OrthoDB" id="7342392at2"/>
<dbReference type="Proteomes" id="UP000239494">
    <property type="component" value="Unassembled WGS sequence"/>
</dbReference>